<feature type="compositionally biased region" description="Low complexity" evidence="3">
    <location>
        <begin position="230"/>
        <end position="256"/>
    </location>
</feature>
<dbReference type="PANTHER" id="PTHR36191">
    <property type="entry name" value="ENDO/EXONUCLEASE/PHOSPHATASE DOMAIN-CONTAINING PROTEIN-RELATED"/>
    <property type="match status" value="1"/>
</dbReference>
<feature type="domain" description="UMOD/GP2/OIT3-like D8C" evidence="5">
    <location>
        <begin position="300"/>
        <end position="382"/>
    </location>
</feature>
<dbReference type="Proteomes" id="UP000887567">
    <property type="component" value="Unplaced"/>
</dbReference>
<dbReference type="Pfam" id="PF23283">
    <property type="entry name" value="D8C_UMOD"/>
    <property type="match status" value="2"/>
</dbReference>
<keyword evidence="2" id="KW-1015">Disulfide bond</keyword>
<accession>A0A913XYM3</accession>
<evidence type="ECO:0000256" key="3">
    <source>
        <dbReference type="SAM" id="MobiDB-lite"/>
    </source>
</evidence>
<feature type="domain" description="UMOD/GP2/OIT3-like D8C" evidence="5">
    <location>
        <begin position="102"/>
        <end position="168"/>
    </location>
</feature>
<proteinExistence type="predicted"/>
<evidence type="ECO:0000256" key="2">
    <source>
        <dbReference type="ARBA" id="ARBA00023157"/>
    </source>
</evidence>
<organism evidence="6 7">
    <name type="scientific">Exaiptasia diaphana</name>
    <name type="common">Tropical sea anemone</name>
    <name type="synonym">Aiptasia pulchella</name>
    <dbReference type="NCBI Taxonomy" id="2652724"/>
    <lineage>
        <taxon>Eukaryota</taxon>
        <taxon>Metazoa</taxon>
        <taxon>Cnidaria</taxon>
        <taxon>Anthozoa</taxon>
        <taxon>Hexacorallia</taxon>
        <taxon>Actiniaria</taxon>
        <taxon>Aiptasiidae</taxon>
        <taxon>Exaiptasia</taxon>
    </lineage>
</organism>
<keyword evidence="1 4" id="KW-0732">Signal</keyword>
<dbReference type="AlphaFoldDB" id="A0A913XYM3"/>
<dbReference type="PANTHER" id="PTHR36191:SF4">
    <property type="entry name" value="VWFD DOMAIN-CONTAINING PROTEIN"/>
    <property type="match status" value="1"/>
</dbReference>
<dbReference type="RefSeq" id="XP_020911829.1">
    <property type="nucleotide sequence ID" value="XM_021056170.2"/>
</dbReference>
<dbReference type="InterPro" id="IPR057774">
    <property type="entry name" value="D8C_UMOD/GP2/OIT3-like"/>
</dbReference>
<keyword evidence="7" id="KW-1185">Reference proteome</keyword>
<dbReference type="OMA" id="FHCGTHA"/>
<evidence type="ECO:0000313" key="7">
    <source>
        <dbReference type="Proteomes" id="UP000887567"/>
    </source>
</evidence>
<evidence type="ECO:0000256" key="4">
    <source>
        <dbReference type="SAM" id="SignalP"/>
    </source>
</evidence>
<feature type="region of interest" description="Disordered" evidence="3">
    <location>
        <begin position="230"/>
        <end position="266"/>
    </location>
</feature>
<evidence type="ECO:0000256" key="1">
    <source>
        <dbReference type="ARBA" id="ARBA00022729"/>
    </source>
</evidence>
<dbReference type="EnsemblMetazoa" id="XM_021056170.2">
    <property type="protein sequence ID" value="XP_020911829.1"/>
    <property type="gene ID" value="LOC110249594"/>
</dbReference>
<evidence type="ECO:0000259" key="5">
    <source>
        <dbReference type="Pfam" id="PF23283"/>
    </source>
</evidence>
<sequence length="390" mass="44101">MMARTSLLLLLIMALKVSSDSLGIEKKDIQDKWPVLEKILEKLFLPRECIYYTKISSPTRSINYRDLDASQLCDARLPSGWYRFTQSAGDQMTTKCPIFRGEDLYCSSMSPGWMDGELPSIRDGRVQRKVCFHAENKCCQASVDIVVRNCGIFYVYYLVKVPCPFRYCGGQARITTTMTPTVPEQTTTPKPIPQPVSTAEPFPIEPGNVTTAEPSTLPPFPPLLHNISTSKRLTESTTTTGTLRTEPENTTTAEPFPTEEPEPDECSNYKTLVEIDRGASFYNPSEKKGDHTLQTNWYRFNEGAGNKMADRCVPVFHCGTHAPGWLLGGHPTNATRHPVIKDVCFNWQGNCCFFRGQILVRQCGDFFIYNLRKIRFKYLRYCGNGALIKH</sequence>
<feature type="signal peptide" evidence="4">
    <location>
        <begin position="1"/>
        <end position="19"/>
    </location>
</feature>
<name>A0A913XYM3_EXADI</name>
<reference evidence="6" key="1">
    <citation type="submission" date="2022-11" db="UniProtKB">
        <authorList>
            <consortium name="EnsemblMetazoa"/>
        </authorList>
    </citation>
    <scope>IDENTIFICATION</scope>
</reference>
<dbReference type="KEGG" id="epa:110249594"/>
<dbReference type="OrthoDB" id="5945012at2759"/>
<feature type="chain" id="PRO_5037528300" description="UMOD/GP2/OIT3-like D8C domain-containing protein" evidence="4">
    <location>
        <begin position="20"/>
        <end position="390"/>
    </location>
</feature>
<protein>
    <recommendedName>
        <fullName evidence="5">UMOD/GP2/OIT3-like D8C domain-containing protein</fullName>
    </recommendedName>
</protein>
<evidence type="ECO:0000313" key="6">
    <source>
        <dbReference type="EnsemblMetazoa" id="XP_020911829.1"/>
    </source>
</evidence>
<dbReference type="GeneID" id="110249594"/>